<reference evidence="2" key="1">
    <citation type="submission" date="2021-06" db="EMBL/GenBank/DDBJ databases">
        <authorList>
            <consortium name="DOE Joint Genome Institute"/>
            <person name="Mondo S.J."/>
            <person name="Amses K.R."/>
            <person name="Simmons D.R."/>
            <person name="Longcore J.E."/>
            <person name="Seto K."/>
            <person name="Alves G.H."/>
            <person name="Bonds A.E."/>
            <person name="Quandt C.A."/>
            <person name="Davis W.J."/>
            <person name="Chang Y."/>
            <person name="Letcher P.M."/>
            <person name="Powell M.J."/>
            <person name="Kuo A."/>
            <person name="Labutti K."/>
            <person name="Pangilinan J."/>
            <person name="Andreopoulos W."/>
            <person name="Tritt A."/>
            <person name="Riley R."/>
            <person name="Hundley H."/>
            <person name="Johnson J."/>
            <person name="Lipzen A."/>
            <person name="Barry K."/>
            <person name="Berbee M.L."/>
            <person name="Buchler N.E."/>
            <person name="Grigoriev I.V."/>
            <person name="Spatafora J.W."/>
            <person name="Stajich J.E."/>
            <person name="James T.Y."/>
        </authorList>
    </citation>
    <scope>NUCLEOTIDE SEQUENCE</scope>
    <source>
        <strain evidence="2">AG</strain>
    </source>
</reference>
<dbReference type="Pfam" id="PF12697">
    <property type="entry name" value="Abhydrolase_6"/>
    <property type="match status" value="1"/>
</dbReference>
<sequence>MHNFSPSRAKAIQIKWVNTQTDDIKLYSEATGDPKGHAIVFVHGFAQAGLAFDHQFHDHDLTNRFYMVRYDMRGHGWSSAPDSLDAYNSDTKWGQDLQSVIQAWDLKNVSLVGWSYGGVVISEYVRVAGQDNVANMIYVDASTSIGIPGPSTLNPNYTAIFPTVVSTDYETRMLGFKSFVAMITKEPLSQDTYMKALGWMLATKPICSQGMRKRVSDNTETLKNLRKPTLIIQADDDRIQLPLCSQMTLQLIPNSKLVTIDNAGHACFLDQPQVFNQLISQFIGH</sequence>
<dbReference type="Gene3D" id="3.40.50.1820">
    <property type="entry name" value="alpha/beta hydrolase"/>
    <property type="match status" value="1"/>
</dbReference>
<gene>
    <name evidence="2" type="ORF">K450DRAFT_255311</name>
</gene>
<comment type="caution">
    <text evidence="2">The sequence shown here is derived from an EMBL/GenBank/DDBJ whole genome shotgun (WGS) entry which is preliminary data.</text>
</comment>
<name>A0AAD5E5J7_UMBRA</name>
<protein>
    <recommendedName>
        <fullName evidence="1">AB hydrolase-1 domain-containing protein</fullName>
    </recommendedName>
</protein>
<evidence type="ECO:0000259" key="1">
    <source>
        <dbReference type="Pfam" id="PF12697"/>
    </source>
</evidence>
<accession>A0AAD5E5J7</accession>
<organism evidence="2 3">
    <name type="scientific">Umbelopsis ramanniana AG</name>
    <dbReference type="NCBI Taxonomy" id="1314678"/>
    <lineage>
        <taxon>Eukaryota</taxon>
        <taxon>Fungi</taxon>
        <taxon>Fungi incertae sedis</taxon>
        <taxon>Mucoromycota</taxon>
        <taxon>Mucoromycotina</taxon>
        <taxon>Umbelopsidomycetes</taxon>
        <taxon>Umbelopsidales</taxon>
        <taxon>Umbelopsidaceae</taxon>
        <taxon>Umbelopsis</taxon>
    </lineage>
</organism>
<dbReference type="GO" id="GO:0016020">
    <property type="term" value="C:membrane"/>
    <property type="evidence" value="ECO:0007669"/>
    <property type="project" value="TreeGrafter"/>
</dbReference>
<dbReference type="GeneID" id="75916669"/>
<dbReference type="GO" id="GO:0046464">
    <property type="term" value="P:acylglycerol catabolic process"/>
    <property type="evidence" value="ECO:0007669"/>
    <property type="project" value="TreeGrafter"/>
</dbReference>
<evidence type="ECO:0000313" key="3">
    <source>
        <dbReference type="Proteomes" id="UP001206595"/>
    </source>
</evidence>
<dbReference type="RefSeq" id="XP_051441735.1">
    <property type="nucleotide sequence ID" value="XM_051591326.1"/>
</dbReference>
<proteinExistence type="predicted"/>
<evidence type="ECO:0000313" key="2">
    <source>
        <dbReference type="EMBL" id="KAI8576731.1"/>
    </source>
</evidence>
<dbReference type="GO" id="GO:0047372">
    <property type="term" value="F:monoacylglycerol lipase activity"/>
    <property type="evidence" value="ECO:0007669"/>
    <property type="project" value="TreeGrafter"/>
</dbReference>
<dbReference type="PANTHER" id="PTHR43798:SF33">
    <property type="entry name" value="HYDROLASE, PUTATIVE (AFU_ORTHOLOGUE AFUA_2G14860)-RELATED"/>
    <property type="match status" value="1"/>
</dbReference>
<feature type="domain" description="AB hydrolase-1" evidence="1">
    <location>
        <begin position="39"/>
        <end position="277"/>
    </location>
</feature>
<dbReference type="InterPro" id="IPR050266">
    <property type="entry name" value="AB_hydrolase_sf"/>
</dbReference>
<dbReference type="EMBL" id="MU620950">
    <property type="protein sequence ID" value="KAI8576731.1"/>
    <property type="molecule type" value="Genomic_DNA"/>
</dbReference>
<dbReference type="AlphaFoldDB" id="A0AAD5E5J7"/>
<keyword evidence="3" id="KW-1185">Reference proteome</keyword>
<dbReference type="SUPFAM" id="SSF53474">
    <property type="entry name" value="alpha/beta-Hydrolases"/>
    <property type="match status" value="1"/>
</dbReference>
<dbReference type="InterPro" id="IPR029058">
    <property type="entry name" value="AB_hydrolase_fold"/>
</dbReference>
<dbReference type="PANTHER" id="PTHR43798">
    <property type="entry name" value="MONOACYLGLYCEROL LIPASE"/>
    <property type="match status" value="1"/>
</dbReference>
<dbReference type="Proteomes" id="UP001206595">
    <property type="component" value="Unassembled WGS sequence"/>
</dbReference>
<dbReference type="InterPro" id="IPR000073">
    <property type="entry name" value="AB_hydrolase_1"/>
</dbReference>
<reference evidence="2" key="2">
    <citation type="journal article" date="2022" name="Proc. Natl. Acad. Sci. U.S.A.">
        <title>Diploid-dominant life cycles characterize the early evolution of Fungi.</title>
        <authorList>
            <person name="Amses K.R."/>
            <person name="Simmons D.R."/>
            <person name="Longcore J.E."/>
            <person name="Mondo S.J."/>
            <person name="Seto K."/>
            <person name="Jeronimo G.H."/>
            <person name="Bonds A.E."/>
            <person name="Quandt C.A."/>
            <person name="Davis W.J."/>
            <person name="Chang Y."/>
            <person name="Federici B.A."/>
            <person name="Kuo A."/>
            <person name="LaButti K."/>
            <person name="Pangilinan J."/>
            <person name="Andreopoulos W."/>
            <person name="Tritt A."/>
            <person name="Riley R."/>
            <person name="Hundley H."/>
            <person name="Johnson J."/>
            <person name="Lipzen A."/>
            <person name="Barry K."/>
            <person name="Lang B.F."/>
            <person name="Cuomo C.A."/>
            <person name="Buchler N.E."/>
            <person name="Grigoriev I.V."/>
            <person name="Spatafora J.W."/>
            <person name="Stajich J.E."/>
            <person name="James T.Y."/>
        </authorList>
    </citation>
    <scope>NUCLEOTIDE SEQUENCE</scope>
    <source>
        <strain evidence="2">AG</strain>
    </source>
</reference>